<organism evidence="1 2">
    <name type="scientific">Ascaris lumbricoides</name>
    <name type="common">Giant roundworm</name>
    <dbReference type="NCBI Taxonomy" id="6252"/>
    <lineage>
        <taxon>Eukaryota</taxon>
        <taxon>Metazoa</taxon>
        <taxon>Ecdysozoa</taxon>
        <taxon>Nematoda</taxon>
        <taxon>Chromadorea</taxon>
        <taxon>Rhabditida</taxon>
        <taxon>Spirurina</taxon>
        <taxon>Ascaridomorpha</taxon>
        <taxon>Ascaridoidea</taxon>
        <taxon>Ascarididae</taxon>
        <taxon>Ascaris</taxon>
    </lineage>
</organism>
<protein>
    <submittedName>
        <fullName evidence="2">Cadherin domain-containing protein</fullName>
    </submittedName>
</protein>
<dbReference type="WBParaSite" id="ALUE_0000758501-mRNA-1">
    <property type="protein sequence ID" value="ALUE_0000758501-mRNA-1"/>
    <property type="gene ID" value="ALUE_0000758501"/>
</dbReference>
<evidence type="ECO:0000313" key="2">
    <source>
        <dbReference type="WBParaSite" id="ALUE_0000758501-mRNA-1"/>
    </source>
</evidence>
<evidence type="ECO:0000313" key="1">
    <source>
        <dbReference type="Proteomes" id="UP000036681"/>
    </source>
</evidence>
<dbReference type="Proteomes" id="UP000036681">
    <property type="component" value="Unplaced"/>
</dbReference>
<dbReference type="SUPFAM" id="SSF111331">
    <property type="entry name" value="NAD kinase/diacylglycerol kinase-like"/>
    <property type="match status" value="1"/>
</dbReference>
<proteinExistence type="predicted"/>
<dbReference type="Gene3D" id="2.60.200.40">
    <property type="match status" value="1"/>
</dbReference>
<accession>A0A0M3HWN4</accession>
<name>A0A0M3HWN4_ASCLU</name>
<keyword evidence="1" id="KW-1185">Reference proteome</keyword>
<sequence length="94" mass="10443">MPNAKLNDENIYLTYALSREVNSKIQLFNFLLDISNGEHLKYPFFKTVRVRSLRIESMSKPDDGGGIFAVDGELINSSQLQVTVTSSTMAVIGS</sequence>
<dbReference type="AlphaFoldDB" id="A0A0M3HWN4"/>
<reference evidence="2" key="1">
    <citation type="submission" date="2017-02" db="UniProtKB">
        <authorList>
            <consortium name="WormBaseParasite"/>
        </authorList>
    </citation>
    <scope>IDENTIFICATION</scope>
</reference>
<dbReference type="InterPro" id="IPR016064">
    <property type="entry name" value="NAD/diacylglycerol_kinase_sf"/>
</dbReference>